<feature type="transmembrane region" description="Helical" evidence="1">
    <location>
        <begin position="12"/>
        <end position="39"/>
    </location>
</feature>
<dbReference type="Proteomes" id="UP000217257">
    <property type="component" value="Chromosome"/>
</dbReference>
<organism evidence="2 3">
    <name type="scientific">Cystobacter fuscus</name>
    <dbReference type="NCBI Taxonomy" id="43"/>
    <lineage>
        <taxon>Bacteria</taxon>
        <taxon>Pseudomonadati</taxon>
        <taxon>Myxococcota</taxon>
        <taxon>Myxococcia</taxon>
        <taxon>Myxococcales</taxon>
        <taxon>Cystobacterineae</taxon>
        <taxon>Archangiaceae</taxon>
        <taxon>Cystobacter</taxon>
    </lineage>
</organism>
<proteinExistence type="predicted"/>
<keyword evidence="1" id="KW-0472">Membrane</keyword>
<evidence type="ECO:0000256" key="1">
    <source>
        <dbReference type="SAM" id="Phobius"/>
    </source>
</evidence>
<accession>A0A250J7P3</accession>
<keyword evidence="1" id="KW-1133">Transmembrane helix</keyword>
<sequence>MDMTTHRRDLAIWGYAFGYFATTLAYTFSGTSIVFMMLLQLARVHLQQQRAGGLLQVPECPLRSIPHPQQHPHPATPTHCAVKRLTHEE</sequence>
<protein>
    <submittedName>
        <fullName evidence="2">Uncharacterized protein</fullName>
    </submittedName>
</protein>
<name>A0A250J7P3_9BACT</name>
<keyword evidence="1" id="KW-0812">Transmembrane</keyword>
<reference evidence="2 3" key="1">
    <citation type="submission" date="2017-06" db="EMBL/GenBank/DDBJ databases">
        <title>Sequencing and comparative analysis of myxobacterial genomes.</title>
        <authorList>
            <person name="Rupp O."/>
            <person name="Goesmann A."/>
            <person name="Sogaard-Andersen L."/>
        </authorList>
    </citation>
    <scope>NUCLEOTIDE SEQUENCE [LARGE SCALE GENOMIC DNA]</scope>
    <source>
        <strain evidence="2 3">DSM 52655</strain>
    </source>
</reference>
<gene>
    <name evidence="2" type="ORF">CYFUS_005387</name>
</gene>
<evidence type="ECO:0000313" key="3">
    <source>
        <dbReference type="Proteomes" id="UP000217257"/>
    </source>
</evidence>
<dbReference type="AlphaFoldDB" id="A0A250J7P3"/>
<dbReference type="EMBL" id="CP022098">
    <property type="protein sequence ID" value="ATB39939.1"/>
    <property type="molecule type" value="Genomic_DNA"/>
</dbReference>
<dbReference type="KEGG" id="cfus:CYFUS_005387"/>
<evidence type="ECO:0000313" key="2">
    <source>
        <dbReference type="EMBL" id="ATB39939.1"/>
    </source>
</evidence>